<feature type="domain" description="RWP-RK" evidence="6">
    <location>
        <begin position="588"/>
        <end position="669"/>
    </location>
</feature>
<name>A0A811MB14_9POAL</name>
<gene>
    <name evidence="8" type="ORF">NCGR_LOCUS264</name>
</gene>
<evidence type="ECO:0000256" key="3">
    <source>
        <dbReference type="ARBA" id="ARBA00023163"/>
    </source>
</evidence>
<dbReference type="InterPro" id="IPR000270">
    <property type="entry name" value="PB1_dom"/>
</dbReference>
<dbReference type="GO" id="GO:0003677">
    <property type="term" value="F:DNA binding"/>
    <property type="evidence" value="ECO:0007669"/>
    <property type="project" value="UniProtKB-KW"/>
</dbReference>
<dbReference type="PANTHER" id="PTHR32002:SF44">
    <property type="entry name" value="PROTEIN NLP4"/>
    <property type="match status" value="1"/>
</dbReference>
<keyword evidence="3" id="KW-0804">Transcription</keyword>
<dbReference type="Pfam" id="PF02042">
    <property type="entry name" value="RWP-RK"/>
    <property type="match status" value="1"/>
</dbReference>
<dbReference type="InterPro" id="IPR034891">
    <property type="entry name" value="PB1_NLP"/>
</dbReference>
<dbReference type="InterPro" id="IPR053793">
    <property type="entry name" value="PB1-like"/>
</dbReference>
<evidence type="ECO:0000256" key="1">
    <source>
        <dbReference type="ARBA" id="ARBA00023015"/>
    </source>
</evidence>
<proteinExistence type="predicted"/>
<comment type="caution">
    <text evidence="8">The sequence shown here is derived from an EMBL/GenBank/DDBJ whole genome shotgun (WGS) entry which is preliminary data.</text>
</comment>
<evidence type="ECO:0000313" key="9">
    <source>
        <dbReference type="Proteomes" id="UP000604825"/>
    </source>
</evidence>
<dbReference type="PANTHER" id="PTHR32002">
    <property type="entry name" value="PROTEIN NLP8"/>
    <property type="match status" value="1"/>
</dbReference>
<dbReference type="PROSITE" id="PS51745">
    <property type="entry name" value="PB1"/>
    <property type="match status" value="1"/>
</dbReference>
<protein>
    <submittedName>
        <fullName evidence="8">Uncharacterized protein</fullName>
    </submittedName>
</protein>
<dbReference type="Gene3D" id="3.10.20.90">
    <property type="entry name" value="Phosphatidylinositol 3-kinase Catalytic Subunit, Chain A, domain 1"/>
    <property type="match status" value="1"/>
</dbReference>
<dbReference type="Pfam" id="PF00564">
    <property type="entry name" value="PB1"/>
    <property type="match status" value="1"/>
</dbReference>
<evidence type="ECO:0000256" key="4">
    <source>
        <dbReference type="ARBA" id="ARBA00023242"/>
    </source>
</evidence>
<dbReference type="Pfam" id="PF22922">
    <property type="entry name" value="GAF_NLP"/>
    <property type="match status" value="2"/>
</dbReference>
<keyword evidence="4" id="KW-0539">Nucleus</keyword>
<dbReference type="InterPro" id="IPR045012">
    <property type="entry name" value="NLP"/>
</dbReference>
<dbReference type="CDD" id="cd06407">
    <property type="entry name" value="PB1_NLP"/>
    <property type="match status" value="1"/>
</dbReference>
<organism evidence="8 9">
    <name type="scientific">Miscanthus lutarioriparius</name>
    <dbReference type="NCBI Taxonomy" id="422564"/>
    <lineage>
        <taxon>Eukaryota</taxon>
        <taxon>Viridiplantae</taxon>
        <taxon>Streptophyta</taxon>
        <taxon>Embryophyta</taxon>
        <taxon>Tracheophyta</taxon>
        <taxon>Spermatophyta</taxon>
        <taxon>Magnoliopsida</taxon>
        <taxon>Liliopsida</taxon>
        <taxon>Poales</taxon>
        <taxon>Poaceae</taxon>
        <taxon>PACMAD clade</taxon>
        <taxon>Panicoideae</taxon>
        <taxon>Andropogonodae</taxon>
        <taxon>Andropogoneae</taxon>
        <taxon>Saccharinae</taxon>
        <taxon>Miscanthus</taxon>
    </lineage>
</organism>
<keyword evidence="9" id="KW-1185">Reference proteome</keyword>
<dbReference type="Proteomes" id="UP000604825">
    <property type="component" value="Unassembled WGS sequence"/>
</dbReference>
<dbReference type="EMBL" id="CAJGYO010000001">
    <property type="protein sequence ID" value="CAD6201803.1"/>
    <property type="molecule type" value="Genomic_DNA"/>
</dbReference>
<dbReference type="InterPro" id="IPR003035">
    <property type="entry name" value="RWP-RK_dom"/>
</dbReference>
<feature type="region of interest" description="Disordered" evidence="5">
    <location>
        <begin position="68"/>
        <end position="99"/>
    </location>
</feature>
<feature type="region of interest" description="Disordered" evidence="5">
    <location>
        <begin position="687"/>
        <end position="755"/>
    </location>
</feature>
<evidence type="ECO:0000259" key="7">
    <source>
        <dbReference type="PROSITE" id="PS51745"/>
    </source>
</evidence>
<dbReference type="OrthoDB" id="6270329at2759"/>
<evidence type="ECO:0000256" key="2">
    <source>
        <dbReference type="ARBA" id="ARBA00023125"/>
    </source>
</evidence>
<accession>A0A811MB14</accession>
<feature type="compositionally biased region" description="Basic and acidic residues" evidence="5">
    <location>
        <begin position="698"/>
        <end position="713"/>
    </location>
</feature>
<evidence type="ECO:0000313" key="8">
    <source>
        <dbReference type="EMBL" id="CAD6201803.1"/>
    </source>
</evidence>
<dbReference type="SUPFAM" id="SSF54277">
    <property type="entry name" value="CAD &amp; PB1 domains"/>
    <property type="match status" value="1"/>
</dbReference>
<reference evidence="8" key="1">
    <citation type="submission" date="2020-10" db="EMBL/GenBank/DDBJ databases">
        <authorList>
            <person name="Han B."/>
            <person name="Lu T."/>
            <person name="Zhao Q."/>
            <person name="Huang X."/>
            <person name="Zhao Y."/>
        </authorList>
    </citation>
    <scope>NUCLEOTIDE SEQUENCE</scope>
</reference>
<dbReference type="AlphaFoldDB" id="A0A811MB14"/>
<keyword evidence="1" id="KW-0805">Transcription regulation</keyword>
<dbReference type="GO" id="GO:0003700">
    <property type="term" value="F:DNA-binding transcription factor activity"/>
    <property type="evidence" value="ECO:0007669"/>
    <property type="project" value="InterPro"/>
</dbReference>
<sequence length="1195" mass="132188">MEQAPQTDDDGLLDCGVMEDVAVGDLYLMEELFMAAPGFDFSDFSQPGAGDASPGACFSPLFDICSTTTTGTPPPAPAPACDDDRDHQAATPPPRRGWVFQPRPEVEATVKERLQRALERIASLSQTQPGELLAQVWVPTVIGDRQVLTTCGQPFWLDRRNERLANYRTMSMKYQFSADETARTDLGMPGRVFVGRVPEWTPDVRYFSTEEYPRVRHAQYFDIRGSVALPIFEPRSRACLGVVELVMTTEKVNYNAEIQNICSALKEVDLRSSDVSSDPRAKVTDTSYRAIIPEIVDVLRTVCETHKLPLAQTWIPCICQTKRGSRHTDEKLKDCVSTVDEACYVRDLKVKGFHEACSEHHLFRGEGVVGRAFGTNEPCFSEDITTSSKIQYPLSHHAKLFSLRAAVAIRLRSITTGSLDYVLEFFLPVDCIEIEQQRAMLNSLSITIQQTCYTLQVVSLKELVDEGSIETSALAPPEYAKTMHENLDEVCSGIDVPARTASLETSEEVSSWIASLVCAQNKGVKEMDGDLPFGFGKQEDEGFSVTAGWHTSPVIGPEGSIFSGFKQHEEYKVKEVTCLRDPSSSNLEKTVEKRRTKMEKTVSLEELRKHFAGSLKEAAKNLGVCPTTLKRICRQHGINRWPSRKIKKVGHSLKKLQMVIDSVHGSEGTVHLSSLYENFTKTTWSERESQGNATYPLSEEKGLLEPSVSDRHCGGRFTSHTSGSNSLSTSCSQSSNSSHGCSSGSKSQQHGSAPQLAVKKEVFMEVNQSSTLLKDASHAELQMFPEERPVTLPRSHSQMLFSEQKPVENMPGMQMSKPDSLKIKAMYGEERCIFRLQPSWGFEKLKEEILKRFGIAQEMHVDLKYLDDESEWVLLTCDADLLECIDVYKSSSTQTNRRESDCLCSLAVAALGINLYAKYAKPPCVVLVGMMKCLLASFSSPYPRAKGVEQRAPGVMTGQQYKLTPVEMQFCWFKVNNDHAASTGPGRIMVRLRAARYGPRWQVPVSPSPLLQGLDVLERGDDVVHGRAALGVVSEALAGEPGGPERGLGVVLAVDPLVHEALELAGAGEVGFSPLHQVVLVCQGPRGIPDDNWRESEFGMGRAESSTKNSKNKGGRIQLERLFCSSLPITERLRGYIPRCPITDFAVTWPPAHYMNPVTSSSVELYADGVVADHSIDSFEATTAPDPLSEIGFHY</sequence>
<dbReference type="PROSITE" id="PS51519">
    <property type="entry name" value="RWP_RK"/>
    <property type="match status" value="1"/>
</dbReference>
<evidence type="ECO:0000259" key="6">
    <source>
        <dbReference type="PROSITE" id="PS51519"/>
    </source>
</evidence>
<evidence type="ECO:0000256" key="5">
    <source>
        <dbReference type="SAM" id="MobiDB-lite"/>
    </source>
</evidence>
<feature type="domain" description="PB1" evidence="7">
    <location>
        <begin position="820"/>
        <end position="900"/>
    </location>
</feature>
<dbReference type="SMART" id="SM00666">
    <property type="entry name" value="PB1"/>
    <property type="match status" value="1"/>
</dbReference>
<dbReference type="InterPro" id="IPR055081">
    <property type="entry name" value="NLP1-9_GAF"/>
</dbReference>
<feature type="compositionally biased region" description="Low complexity" evidence="5">
    <location>
        <begin position="718"/>
        <end position="752"/>
    </location>
</feature>
<keyword evidence="2" id="KW-0238">DNA-binding</keyword>